<dbReference type="Proteomes" id="UP000198611">
    <property type="component" value="Unassembled WGS sequence"/>
</dbReference>
<dbReference type="Gene3D" id="3.90.1150.10">
    <property type="entry name" value="Aspartate Aminotransferase, domain 1"/>
    <property type="match status" value="1"/>
</dbReference>
<organism evidence="3 4">
    <name type="scientific">Thiohalospira halophila DSM 15071</name>
    <dbReference type="NCBI Taxonomy" id="1123397"/>
    <lineage>
        <taxon>Bacteria</taxon>
        <taxon>Pseudomonadati</taxon>
        <taxon>Pseudomonadota</taxon>
        <taxon>Gammaproteobacteria</taxon>
        <taxon>Thiohalospirales</taxon>
        <taxon>Thiohalospiraceae</taxon>
        <taxon>Thiohalospira</taxon>
    </lineage>
</organism>
<evidence type="ECO:0000313" key="3">
    <source>
        <dbReference type="EMBL" id="SFD06856.1"/>
    </source>
</evidence>
<dbReference type="EMBL" id="FOMJ01000001">
    <property type="protein sequence ID" value="SFD06856.1"/>
    <property type="molecule type" value="Genomic_DNA"/>
</dbReference>
<reference evidence="3 4" key="1">
    <citation type="submission" date="2016-10" db="EMBL/GenBank/DDBJ databases">
        <authorList>
            <person name="de Groot N.N."/>
        </authorList>
    </citation>
    <scope>NUCLEOTIDE SEQUENCE [LARGE SCALE GENOMIC DNA]</scope>
    <source>
        <strain evidence="3 4">HL3</strain>
    </source>
</reference>
<dbReference type="PANTHER" id="PTHR30244">
    <property type="entry name" value="TRANSAMINASE"/>
    <property type="match status" value="1"/>
</dbReference>
<dbReference type="InterPro" id="IPR015421">
    <property type="entry name" value="PyrdxlP-dep_Trfase_major"/>
</dbReference>
<dbReference type="AlphaFoldDB" id="A0A1I1PAW0"/>
<evidence type="ECO:0000256" key="1">
    <source>
        <dbReference type="ARBA" id="ARBA00022898"/>
    </source>
</evidence>
<name>A0A1I1PAW0_9GAMM</name>
<dbReference type="InterPro" id="IPR015422">
    <property type="entry name" value="PyrdxlP-dep_Trfase_small"/>
</dbReference>
<dbReference type="InterPro" id="IPR015424">
    <property type="entry name" value="PyrdxlP-dep_Trfase"/>
</dbReference>
<evidence type="ECO:0000313" key="4">
    <source>
        <dbReference type="Proteomes" id="UP000198611"/>
    </source>
</evidence>
<proteinExistence type="inferred from homology"/>
<dbReference type="GO" id="GO:0008483">
    <property type="term" value="F:transaminase activity"/>
    <property type="evidence" value="ECO:0007669"/>
    <property type="project" value="TreeGrafter"/>
</dbReference>
<protein>
    <submittedName>
        <fullName evidence="3">dTDP-4-amino-4,6-dideoxygalactose transaminase</fullName>
    </submittedName>
</protein>
<gene>
    <name evidence="3" type="ORF">SAMN05660831_00693</name>
</gene>
<dbReference type="Pfam" id="PF01041">
    <property type="entry name" value="DegT_DnrJ_EryC1"/>
    <property type="match status" value="1"/>
</dbReference>
<keyword evidence="1 2" id="KW-0663">Pyridoxal phosphate</keyword>
<dbReference type="RefSeq" id="WP_093427324.1">
    <property type="nucleotide sequence ID" value="NZ_FOMJ01000001.1"/>
</dbReference>
<dbReference type="GO" id="GO:0000271">
    <property type="term" value="P:polysaccharide biosynthetic process"/>
    <property type="evidence" value="ECO:0007669"/>
    <property type="project" value="TreeGrafter"/>
</dbReference>
<dbReference type="PANTHER" id="PTHR30244:SF42">
    <property type="entry name" value="UDP-2-ACETAMIDO-2-DEOXY-3-OXO-D-GLUCURONATE AMINOTRANSFERASE"/>
    <property type="match status" value="1"/>
</dbReference>
<dbReference type="GO" id="GO:0030170">
    <property type="term" value="F:pyridoxal phosphate binding"/>
    <property type="evidence" value="ECO:0007669"/>
    <property type="project" value="TreeGrafter"/>
</dbReference>
<evidence type="ECO:0000256" key="2">
    <source>
        <dbReference type="RuleBase" id="RU004508"/>
    </source>
</evidence>
<keyword evidence="4" id="KW-1185">Reference proteome</keyword>
<dbReference type="OrthoDB" id="9804264at2"/>
<accession>A0A1I1PAW0</accession>
<sequence>MPTSHPPATVIPMMDRARQYRALRDHLEPALAEALSAGEYGPGAAVAAFEAEAAQWLGVEQVVACASGADALRLALLAAGIGPGDEVITPAFAAPAAAAAIHHVGATPAFADIDPATLTLEPDAARATLGPRTRALLPAHTFGRMADMEGLVALAREHDLLLLEDATHAFGARAGSTPAGGFGLAGALDLGPESPPGGLGDGGLVITGSAAVAERLRQLRSAKADEVAGWGSHLDELQAVGLRVQLARLRVHAEARRRAARLYHDLLDEIPGIEPLPEAPRGAHAHQRYAVRTAARTTVRERLAAAGIASAVDHAVALHRRPVFADPAPRRPLPAAEAAGDEVLTLPLFPELTKDEIHTIADTLRETP</sequence>
<dbReference type="PIRSF" id="PIRSF000390">
    <property type="entry name" value="PLP_StrS"/>
    <property type="match status" value="1"/>
</dbReference>
<comment type="similarity">
    <text evidence="2">Belongs to the DegT/DnrJ/EryC1 family.</text>
</comment>
<dbReference type="SUPFAM" id="SSF53383">
    <property type="entry name" value="PLP-dependent transferases"/>
    <property type="match status" value="1"/>
</dbReference>
<dbReference type="Gene3D" id="3.40.640.10">
    <property type="entry name" value="Type I PLP-dependent aspartate aminotransferase-like (Major domain)"/>
    <property type="match status" value="1"/>
</dbReference>
<dbReference type="InterPro" id="IPR000653">
    <property type="entry name" value="DegT/StrS_aminotransferase"/>
</dbReference>
<dbReference type="STRING" id="1123397.SAMN05660831_00693"/>